<dbReference type="SUPFAM" id="SSF69118">
    <property type="entry name" value="AhpD-like"/>
    <property type="match status" value="1"/>
</dbReference>
<dbReference type="Gene3D" id="1.20.1290.10">
    <property type="entry name" value="AhpD-like"/>
    <property type="match status" value="1"/>
</dbReference>
<dbReference type="AlphaFoldDB" id="A0A437MLF6"/>
<protein>
    <submittedName>
        <fullName evidence="2">Carboxymuconolactone decarboxylase family protein</fullName>
    </submittedName>
</protein>
<sequence>MKEFIVPTRKEVSPANQQLFDTLEKNLGMMPNLYAYFAKNETALADYLALQNRKSTLTAKEREVINLVVSQVNNCKYCLAAHTTIAKMFGYTDEEVMQIRLAAINFDHKLAALAMFVKDTTVTHGEPSAETKEALFDANYTEQNLIDILMVIGDKIISNYLHKITRLPIDFPEVD</sequence>
<evidence type="ECO:0000313" key="3">
    <source>
        <dbReference type="Proteomes" id="UP000282759"/>
    </source>
</evidence>
<dbReference type="Proteomes" id="UP000282759">
    <property type="component" value="Unassembled WGS sequence"/>
</dbReference>
<gene>
    <name evidence="2" type="ORF">EOD41_17040</name>
</gene>
<dbReference type="RefSeq" id="WP_127707142.1">
    <property type="nucleotide sequence ID" value="NZ_SACK01000008.1"/>
</dbReference>
<organism evidence="2 3">
    <name type="scientific">Mucilaginibacter limnophilus</name>
    <dbReference type="NCBI Taxonomy" id="1932778"/>
    <lineage>
        <taxon>Bacteria</taxon>
        <taxon>Pseudomonadati</taxon>
        <taxon>Bacteroidota</taxon>
        <taxon>Sphingobacteriia</taxon>
        <taxon>Sphingobacteriales</taxon>
        <taxon>Sphingobacteriaceae</taxon>
        <taxon>Mucilaginibacter</taxon>
    </lineage>
</organism>
<feature type="domain" description="Carboxymuconolactone decarboxylase-like" evidence="1">
    <location>
        <begin position="44"/>
        <end position="103"/>
    </location>
</feature>
<evidence type="ECO:0000313" key="2">
    <source>
        <dbReference type="EMBL" id="RVT98494.1"/>
    </source>
</evidence>
<name>A0A437MLF6_9SPHI</name>
<dbReference type="InterPro" id="IPR003779">
    <property type="entry name" value="CMD-like"/>
</dbReference>
<dbReference type="GO" id="GO:0051920">
    <property type="term" value="F:peroxiredoxin activity"/>
    <property type="evidence" value="ECO:0007669"/>
    <property type="project" value="InterPro"/>
</dbReference>
<evidence type="ECO:0000259" key="1">
    <source>
        <dbReference type="Pfam" id="PF02627"/>
    </source>
</evidence>
<dbReference type="PANTHER" id="PTHR35446">
    <property type="entry name" value="SI:CH211-175M2.5"/>
    <property type="match status" value="1"/>
</dbReference>
<accession>A0A437MLF6</accession>
<dbReference type="PANTHER" id="PTHR35446:SF3">
    <property type="entry name" value="CMD DOMAIN-CONTAINING PROTEIN"/>
    <property type="match status" value="1"/>
</dbReference>
<dbReference type="EMBL" id="SACK01000008">
    <property type="protein sequence ID" value="RVT98494.1"/>
    <property type="molecule type" value="Genomic_DNA"/>
</dbReference>
<reference evidence="2 3" key="1">
    <citation type="submission" date="2019-01" db="EMBL/GenBank/DDBJ databases">
        <authorList>
            <person name="Chen W.-M."/>
        </authorList>
    </citation>
    <scope>NUCLEOTIDE SEQUENCE [LARGE SCALE GENOMIC DNA]</scope>
    <source>
        <strain evidence="2 3">YBJ-36</strain>
    </source>
</reference>
<dbReference type="Pfam" id="PF02627">
    <property type="entry name" value="CMD"/>
    <property type="match status" value="1"/>
</dbReference>
<dbReference type="InterPro" id="IPR029032">
    <property type="entry name" value="AhpD-like"/>
</dbReference>
<dbReference type="NCBIfam" id="TIGR00778">
    <property type="entry name" value="ahpD_dom"/>
    <property type="match status" value="1"/>
</dbReference>
<comment type="caution">
    <text evidence="2">The sequence shown here is derived from an EMBL/GenBank/DDBJ whole genome shotgun (WGS) entry which is preliminary data.</text>
</comment>
<dbReference type="InterPro" id="IPR004675">
    <property type="entry name" value="AhpD_core"/>
</dbReference>
<proteinExistence type="predicted"/>
<keyword evidence="3" id="KW-1185">Reference proteome</keyword>
<dbReference type="OrthoDB" id="9808310at2"/>